<dbReference type="EMBL" id="JAGFBS010000028">
    <property type="protein sequence ID" value="KAG6372287.1"/>
    <property type="molecule type" value="Genomic_DNA"/>
</dbReference>
<reference evidence="4" key="1">
    <citation type="submission" date="2021-03" db="EMBL/GenBank/DDBJ databases">
        <title>Evolutionary innovations through gain and loss of genes in the ectomycorrhizal Boletales.</title>
        <authorList>
            <person name="Wu G."/>
            <person name="Miyauchi S."/>
            <person name="Morin E."/>
            <person name="Yang Z.-L."/>
            <person name="Xu J."/>
            <person name="Martin F.M."/>
        </authorList>
    </citation>
    <scope>NUCLEOTIDE SEQUENCE</scope>
    <source>
        <strain evidence="4">BR01</strain>
    </source>
</reference>
<keyword evidence="2" id="KW-0812">Transmembrane</keyword>
<feature type="region of interest" description="Disordered" evidence="1">
    <location>
        <begin position="726"/>
        <end position="792"/>
    </location>
</feature>
<feature type="compositionally biased region" description="Polar residues" evidence="1">
    <location>
        <begin position="754"/>
        <end position="774"/>
    </location>
</feature>
<dbReference type="AlphaFoldDB" id="A0A8I2YIB5"/>
<evidence type="ECO:0000256" key="2">
    <source>
        <dbReference type="SAM" id="Phobius"/>
    </source>
</evidence>
<sequence length="885" mass="97195">MLIWDHTRAGFRSFICALIVLAVLLILAYLTNPTEISFRAYLTEQSFRQHLSHLDDLTDDSALEFDCNLPRSRTHSSDRNTTVDRATLPFHFANRASVSLRTPKHVFHSFGICTIATTRGAAVPAGDRRATSSHNHPSQRSDLDGFVASDSWFIGAFGRWWRGGLVESWYYDAMIRSKDAQAWSSGILGFKALDKLHDYNGLPFAKFVPCPRPLLRGSPPKLRNRERSTQRSGGSIPHRNSSPPPLPKSASLPLHADHRLHDFLPVAPQSSHLIADQKRTAVHAPPVAYTISRTSSTSGTSDHSPILAEVLKQIAAAQTSIHDLQNQFQEAQNTANLSHKSFEAELSDLRSRRREEDQRRVDGRARTKNLEEARRLAETSKREAEKKKKLACNAKDSAVRRAEELELEIQGLKERMEHDHAILAAEPSEADKEEEEELIRELERKRKEVRTAEEVVVALNTRARELEEKIDESRSRLRAAQHRAQLTKAYLDSTDVSHSGVANGGVVVQHCNYGQPDNPTWSSSYNPFDVPIDDVLASSKASECVSGDTGSESRDTSRSPELLGLASGASSTSDSIDDNLNVSPVLRAQGYAAFDDDTSSTSLSLRSGHGQSGYFQPGQGISFSPFCEPMTPSAAFIPSSLISVLDSPSADLQGGFGIKNGPFTSSPVEYNGRSLEIESELESSDLRHAQGPSSSDQISMRQNTIPYEIHGSDDTQEIARKGTGITSKGWFSAPRNEKQRSSLNPDAKVFRLTRPTSDKTGSPDTSMPSVSTYDALNPTGLTPSITSSTPSSLLRAFAPSRAEREALQRALGGSTNTSLERLPSLSDVGSIPSSPAHIHAEASGRSIGEKDCVLPAWLQSLPLIRKPNFSPWEDEEPVSTEVKRK</sequence>
<evidence type="ECO:0000313" key="4">
    <source>
        <dbReference type="EMBL" id="KAG6372287.1"/>
    </source>
</evidence>
<feature type="transmembrane region" description="Helical" evidence="2">
    <location>
        <begin position="12"/>
        <end position="30"/>
    </location>
</feature>
<evidence type="ECO:0000256" key="1">
    <source>
        <dbReference type="SAM" id="MobiDB-lite"/>
    </source>
</evidence>
<proteinExistence type="predicted"/>
<feature type="region of interest" description="Disordered" evidence="1">
    <location>
        <begin position="215"/>
        <end position="252"/>
    </location>
</feature>
<feature type="region of interest" description="Disordered" evidence="1">
    <location>
        <begin position="681"/>
        <end position="700"/>
    </location>
</feature>
<evidence type="ECO:0000313" key="3">
    <source>
        <dbReference type="EMBL" id="KAG6369550.1"/>
    </source>
</evidence>
<feature type="compositionally biased region" description="Low complexity" evidence="1">
    <location>
        <begin position="562"/>
        <end position="571"/>
    </location>
</feature>
<feature type="compositionally biased region" description="Polar residues" evidence="1">
    <location>
        <begin position="691"/>
        <end position="700"/>
    </location>
</feature>
<protein>
    <submittedName>
        <fullName evidence="4">Uncharacterized protein</fullName>
    </submittedName>
</protein>
<feature type="region of interest" description="Disordered" evidence="1">
    <location>
        <begin position="809"/>
        <end position="845"/>
    </location>
</feature>
<keyword evidence="2" id="KW-0472">Membrane</keyword>
<keyword evidence="2" id="KW-1133">Transmembrane helix</keyword>
<name>A0A8I2YIB5_9AGAM</name>
<evidence type="ECO:0000313" key="5">
    <source>
        <dbReference type="Proteomes" id="UP000683000"/>
    </source>
</evidence>
<keyword evidence="5" id="KW-1185">Reference proteome</keyword>
<feature type="region of interest" description="Disordered" evidence="1">
    <location>
        <begin position="541"/>
        <end position="578"/>
    </location>
</feature>
<feature type="compositionally biased region" description="Low complexity" evidence="1">
    <location>
        <begin position="778"/>
        <end position="792"/>
    </location>
</feature>
<organism evidence="4 5">
    <name type="scientific">Boletus reticuloceps</name>
    <dbReference type="NCBI Taxonomy" id="495285"/>
    <lineage>
        <taxon>Eukaryota</taxon>
        <taxon>Fungi</taxon>
        <taxon>Dikarya</taxon>
        <taxon>Basidiomycota</taxon>
        <taxon>Agaricomycotina</taxon>
        <taxon>Agaricomycetes</taxon>
        <taxon>Agaricomycetidae</taxon>
        <taxon>Boletales</taxon>
        <taxon>Boletineae</taxon>
        <taxon>Boletaceae</taxon>
        <taxon>Boletoideae</taxon>
        <taxon>Boletus</taxon>
    </lineage>
</organism>
<accession>A0A8I2YIB5</accession>
<dbReference type="OrthoDB" id="2548929at2759"/>
<feature type="region of interest" description="Disordered" evidence="1">
    <location>
        <begin position="348"/>
        <end position="368"/>
    </location>
</feature>
<dbReference type="EMBL" id="JAGFBS010000076">
    <property type="protein sequence ID" value="KAG6369550.1"/>
    <property type="molecule type" value="Genomic_DNA"/>
</dbReference>
<gene>
    <name evidence="3" type="ORF">JVT61DRAFT_14300</name>
    <name evidence="4" type="ORF">JVT61DRAFT_7727</name>
</gene>
<comment type="caution">
    <text evidence="4">The sequence shown here is derived from an EMBL/GenBank/DDBJ whole genome shotgun (WGS) entry which is preliminary data.</text>
</comment>
<dbReference type="Proteomes" id="UP000683000">
    <property type="component" value="Unassembled WGS sequence"/>
</dbReference>